<dbReference type="InterPro" id="IPR027385">
    <property type="entry name" value="Beta-barrel_OMP"/>
</dbReference>
<keyword evidence="6" id="KW-1185">Reference proteome</keyword>
<evidence type="ECO:0000256" key="2">
    <source>
        <dbReference type="ARBA" id="ARBA00022729"/>
    </source>
</evidence>
<feature type="signal peptide" evidence="3">
    <location>
        <begin position="1"/>
        <end position="20"/>
    </location>
</feature>
<organism evidence="5 6">
    <name type="scientific">Massilia varians</name>
    <dbReference type="NCBI Taxonomy" id="457921"/>
    <lineage>
        <taxon>Bacteria</taxon>
        <taxon>Pseudomonadati</taxon>
        <taxon>Pseudomonadota</taxon>
        <taxon>Betaproteobacteria</taxon>
        <taxon>Burkholderiales</taxon>
        <taxon>Oxalobacteraceae</taxon>
        <taxon>Telluria group</taxon>
        <taxon>Massilia</taxon>
    </lineage>
</organism>
<dbReference type="Gene3D" id="2.40.160.20">
    <property type="match status" value="1"/>
</dbReference>
<feature type="domain" description="Outer membrane protein beta-barrel" evidence="4">
    <location>
        <begin position="7"/>
        <end position="165"/>
    </location>
</feature>
<comment type="subcellular location">
    <subcellularLocation>
        <location evidence="1">Cell outer membrane</location>
    </subcellularLocation>
</comment>
<dbReference type="InterPro" id="IPR011250">
    <property type="entry name" value="OMP/PagP_B-barrel"/>
</dbReference>
<evidence type="ECO:0000256" key="1">
    <source>
        <dbReference type="ARBA" id="ARBA00004442"/>
    </source>
</evidence>
<keyword evidence="2 3" id="KW-0732">Signal</keyword>
<dbReference type="Pfam" id="PF13505">
    <property type="entry name" value="OMP_b-brl"/>
    <property type="match status" value="1"/>
</dbReference>
<proteinExistence type="predicted"/>
<feature type="chain" id="PRO_5046141513" description="Outer membrane protein beta-barrel domain-containing protein" evidence="3">
    <location>
        <begin position="21"/>
        <end position="168"/>
    </location>
</feature>
<reference evidence="5" key="1">
    <citation type="submission" date="2022-11" db="EMBL/GenBank/DDBJ databases">
        <title>Isolation and characterization of PLA-degrading bacterium Massilia sp. from Antarctic soil.</title>
        <authorList>
            <person name="Sato K."/>
            <person name="Gomez-Fuentes C."/>
            <person name="Ahmad S.A."/>
            <person name="Zulkharnain A."/>
        </authorList>
    </citation>
    <scope>NUCLEOTIDE SEQUENCE</scope>
    <source>
        <strain evidence="5">N-3</strain>
    </source>
</reference>
<evidence type="ECO:0000259" key="4">
    <source>
        <dbReference type="Pfam" id="PF13505"/>
    </source>
</evidence>
<evidence type="ECO:0000313" key="5">
    <source>
        <dbReference type="EMBL" id="BDT58991.1"/>
    </source>
</evidence>
<accession>A0ABM8C717</accession>
<gene>
    <name evidence="5" type="ORF">MasN3_24850</name>
</gene>
<evidence type="ECO:0000256" key="3">
    <source>
        <dbReference type="SAM" id="SignalP"/>
    </source>
</evidence>
<evidence type="ECO:0000313" key="6">
    <source>
        <dbReference type="Proteomes" id="UP001163336"/>
    </source>
</evidence>
<dbReference type="RefSeq" id="WP_281907484.1">
    <property type="nucleotide sequence ID" value="NZ_AP026966.1"/>
</dbReference>
<dbReference type="SUPFAM" id="SSF56925">
    <property type="entry name" value="OMPA-like"/>
    <property type="match status" value="1"/>
</dbReference>
<dbReference type="Proteomes" id="UP001163336">
    <property type="component" value="Chromosome"/>
</dbReference>
<name>A0ABM8C717_9BURK</name>
<protein>
    <recommendedName>
        <fullName evidence="4">Outer membrane protein beta-barrel domain-containing protein</fullName>
    </recommendedName>
</protein>
<dbReference type="EMBL" id="AP026966">
    <property type="protein sequence ID" value="BDT58991.1"/>
    <property type="molecule type" value="Genomic_DNA"/>
</dbReference>
<sequence>MQKLLAVLLAGMALAGAAQAAEPVRAGVGQAYAGVAVSGVDYVGAATKASPKVFGGYQFGKRLAVEGGAVDLKNGYGMYIAVKPSIALTEKLSAYGKVGVAQTRRTALPAPALTALGKKTDTGAYGAFGLQYSITPNAAVTVEYERLPMDKPSVLKPNVWTLALQFFF</sequence>